<evidence type="ECO:0000313" key="2">
    <source>
        <dbReference type="Proteomes" id="UP000264840"/>
    </source>
</evidence>
<evidence type="ECO:0008006" key="3">
    <source>
        <dbReference type="Google" id="ProtNLM"/>
    </source>
</evidence>
<sequence length="86" mass="9477">MANQEESVREFVAVTDVDEERARFFLESAGWNLQLALASFFEDGADDDIVTLPQPEGGSSVSRSAGPRYSLHPACQCFNHNVMAQL</sequence>
<keyword evidence="2" id="KW-1185">Reference proteome</keyword>
<name>A0A3Q3CYV2_HAPBU</name>
<organism evidence="1 2">
    <name type="scientific">Haplochromis burtoni</name>
    <name type="common">Burton's mouthbrooder</name>
    <name type="synonym">Chromis burtoni</name>
    <dbReference type="NCBI Taxonomy" id="8153"/>
    <lineage>
        <taxon>Eukaryota</taxon>
        <taxon>Metazoa</taxon>
        <taxon>Chordata</taxon>
        <taxon>Craniata</taxon>
        <taxon>Vertebrata</taxon>
        <taxon>Euteleostomi</taxon>
        <taxon>Actinopterygii</taxon>
        <taxon>Neopterygii</taxon>
        <taxon>Teleostei</taxon>
        <taxon>Neoteleostei</taxon>
        <taxon>Acanthomorphata</taxon>
        <taxon>Ovalentaria</taxon>
        <taxon>Cichlomorphae</taxon>
        <taxon>Cichliformes</taxon>
        <taxon>Cichlidae</taxon>
        <taxon>African cichlids</taxon>
        <taxon>Pseudocrenilabrinae</taxon>
        <taxon>Haplochromini</taxon>
        <taxon>Haplochromis</taxon>
    </lineage>
</organism>
<protein>
    <recommendedName>
        <fullName evidence="3">NSFL1 cofactor p47</fullName>
    </recommendedName>
</protein>
<dbReference type="InterPro" id="IPR009060">
    <property type="entry name" value="UBA-like_sf"/>
</dbReference>
<reference evidence="1" key="1">
    <citation type="submission" date="2025-08" db="UniProtKB">
        <authorList>
            <consortium name="Ensembl"/>
        </authorList>
    </citation>
    <scope>IDENTIFICATION</scope>
</reference>
<dbReference type="Ensembl" id="ENSHBUT00000028101.1">
    <property type="protein sequence ID" value="ENSHBUP00000033873.1"/>
    <property type="gene ID" value="ENSHBUG00000001055.1"/>
</dbReference>
<evidence type="ECO:0000313" key="1">
    <source>
        <dbReference type="Ensembl" id="ENSHBUP00000033873.1"/>
    </source>
</evidence>
<dbReference type="Proteomes" id="UP000264840">
    <property type="component" value="Unplaced"/>
</dbReference>
<proteinExistence type="predicted"/>
<dbReference type="Pfam" id="PF14555">
    <property type="entry name" value="UBA_4"/>
    <property type="match status" value="1"/>
</dbReference>
<accession>A0A3Q3CYV2</accession>
<dbReference type="Gene3D" id="1.10.8.10">
    <property type="entry name" value="DNA helicase RuvA subunit, C-terminal domain"/>
    <property type="match status" value="1"/>
</dbReference>
<dbReference type="GeneTree" id="ENSGT01140000285021"/>
<dbReference type="AlphaFoldDB" id="A0A3Q3CYV2"/>
<dbReference type="FunFam" id="1.10.8.10:FF:000020">
    <property type="entry name" value="NSFL1 (p97) cofactor (p47)"/>
    <property type="match status" value="1"/>
</dbReference>
<dbReference type="STRING" id="8153.ENSHBUP00000033873"/>
<dbReference type="SUPFAM" id="SSF46934">
    <property type="entry name" value="UBA-like"/>
    <property type="match status" value="1"/>
</dbReference>
<reference evidence="1" key="2">
    <citation type="submission" date="2025-09" db="UniProtKB">
        <authorList>
            <consortium name="Ensembl"/>
        </authorList>
    </citation>
    <scope>IDENTIFICATION</scope>
</reference>
<dbReference type="CDD" id="cd14348">
    <property type="entry name" value="UBA_p47"/>
    <property type="match status" value="1"/>
</dbReference>